<accession>R7RX00</accession>
<evidence type="ECO:0000256" key="1">
    <source>
        <dbReference type="SAM" id="MobiDB-lite"/>
    </source>
</evidence>
<feature type="compositionally biased region" description="Low complexity" evidence="1">
    <location>
        <begin position="113"/>
        <end position="132"/>
    </location>
</feature>
<feature type="region of interest" description="Disordered" evidence="1">
    <location>
        <begin position="721"/>
        <end position="740"/>
    </location>
</feature>
<feature type="region of interest" description="Disordered" evidence="1">
    <location>
        <begin position="93"/>
        <end position="194"/>
    </location>
</feature>
<feature type="region of interest" description="Disordered" evidence="1">
    <location>
        <begin position="1"/>
        <end position="24"/>
    </location>
</feature>
<feature type="region of interest" description="Disordered" evidence="1">
    <location>
        <begin position="929"/>
        <end position="1000"/>
    </location>
</feature>
<dbReference type="OrthoDB" id="3250313at2759"/>
<dbReference type="GeneID" id="18802335"/>
<dbReference type="RefSeq" id="XP_007311153.1">
    <property type="nucleotide sequence ID" value="XM_007311091.1"/>
</dbReference>
<dbReference type="AlphaFoldDB" id="R7RX00"/>
<feature type="region of interest" description="Disordered" evidence="1">
    <location>
        <begin position="532"/>
        <end position="573"/>
    </location>
</feature>
<feature type="compositionally biased region" description="Polar residues" evidence="1">
    <location>
        <begin position="655"/>
        <end position="669"/>
    </location>
</feature>
<gene>
    <name evidence="2" type="ORF">STEHIDRAFT_163418</name>
</gene>
<evidence type="ECO:0000313" key="3">
    <source>
        <dbReference type="Proteomes" id="UP000053927"/>
    </source>
</evidence>
<dbReference type="KEGG" id="shs:STEHIDRAFT_163418"/>
<feature type="compositionally biased region" description="Pro residues" evidence="1">
    <location>
        <begin position="103"/>
        <end position="112"/>
    </location>
</feature>
<feature type="compositionally biased region" description="Low complexity" evidence="1">
    <location>
        <begin position="168"/>
        <end position="179"/>
    </location>
</feature>
<feature type="compositionally biased region" description="Pro residues" evidence="1">
    <location>
        <begin position="536"/>
        <end position="553"/>
    </location>
</feature>
<organism evidence="2 3">
    <name type="scientific">Stereum hirsutum (strain FP-91666)</name>
    <name type="common">White-rot fungus</name>
    <dbReference type="NCBI Taxonomy" id="721885"/>
    <lineage>
        <taxon>Eukaryota</taxon>
        <taxon>Fungi</taxon>
        <taxon>Dikarya</taxon>
        <taxon>Basidiomycota</taxon>
        <taxon>Agaricomycotina</taxon>
        <taxon>Agaricomycetes</taxon>
        <taxon>Russulales</taxon>
        <taxon>Stereaceae</taxon>
        <taxon>Stereum</taxon>
    </lineage>
</organism>
<keyword evidence="3" id="KW-1185">Reference proteome</keyword>
<feature type="region of interest" description="Disordered" evidence="1">
    <location>
        <begin position="610"/>
        <end position="686"/>
    </location>
</feature>
<feature type="compositionally biased region" description="Polar residues" evidence="1">
    <location>
        <begin position="931"/>
        <end position="942"/>
    </location>
</feature>
<dbReference type="EMBL" id="JH687401">
    <property type="protein sequence ID" value="EIM79864.1"/>
    <property type="molecule type" value="Genomic_DNA"/>
</dbReference>
<feature type="compositionally biased region" description="Polar residues" evidence="1">
    <location>
        <begin position="676"/>
        <end position="685"/>
    </location>
</feature>
<dbReference type="Proteomes" id="UP000053927">
    <property type="component" value="Unassembled WGS sequence"/>
</dbReference>
<protein>
    <submittedName>
        <fullName evidence="2">Uncharacterized protein</fullName>
    </submittedName>
</protein>
<proteinExistence type="predicted"/>
<dbReference type="OMA" id="AKHARAC"/>
<sequence length="1000" mass="110123">MARKKSKTQAVHPNDVDEEHTGRGRKPWVKGALLDLLLPLVPEYQYEITGRPKKERGIWFTNVTKKAMSSCGWGLLVDKLLKAGIALQPKSVTVDRELTEPPQAGPTPPPPTLDLSLSDTTTQNTTDQRPLTSTADSTPDDVPGLTNDVPPNPQGPSETPMTGPTPPASSSSTPAPSGTNAITTCSDDAPGLDEEPVTIEGRLYLHDEYYTGPGSDYTPQIFKAVRDHIIAWFWYQGHKLSLTDSTSGTVITNTSIACNFKALLELFLEQPRRAQLVQYYAREYWEERIKATFDKEWAVTCAATVAAGREEPQARVNNRMEVARRLLETETEGFKKEMQAAVDKEHEELTRGYEERFEIAPREGKRREWNLQESYQLLKPIADVLSLRYGSVVTIFMAAPHEKGEIETQSVHAGETKEFLPKNWDKFDRMGHATARDSFASFAARCFGAEEMDERVQGQQESFGRANFQMERLDDTVTAAQNGNKNEDVDLNMAEDNAVQQPDRNAYSIGEEDLPSDRPARSATATALIVDASTTPVPPLTPPFPGPPAPNPAPALASDIDAAPAPSETSTPGFPVLARTSETDFAVEVPCRLPSSPQPGVLALDPKAILPSYEPEPDPPVPPRLPSPSLIAHEGDPVAPQRAVDEAEAFDTRPASPSVSRIASSTTPFSAHVSDNDASTPTTVDSLPPAAIDTAVVSTVQNPVEFEPYLSTPLPSARQSAVTTSYEPIAPDASDAESPRKARPIFDFSTVANPQDRGWLQKGFKHLREAKLGPLWDGVVDAFYEHEELMEFEFFAIKFLPKGTRPHMISDWIQSARPVSQGIAFKEINNISAFETQFCSWWWNAQPPGRTRNEDGWPVQNDSAQVDWEKARYSGVNGLWSIMVALCWWGLYFPSADEREGSDWKTAVYDVRYVLWRLLETAPKALLEDGSTASDSPISTRSKNARGADSAESSERGNPSSRKVAVSQEGLSVPTLKRKIAQTEGEGGESSDRRLRKRTK</sequence>
<name>R7RX00_STEHR</name>
<reference evidence="3" key="1">
    <citation type="journal article" date="2012" name="Science">
        <title>The Paleozoic origin of enzymatic lignin decomposition reconstructed from 31 fungal genomes.</title>
        <authorList>
            <person name="Floudas D."/>
            <person name="Binder M."/>
            <person name="Riley R."/>
            <person name="Barry K."/>
            <person name="Blanchette R.A."/>
            <person name="Henrissat B."/>
            <person name="Martinez A.T."/>
            <person name="Otillar R."/>
            <person name="Spatafora J.W."/>
            <person name="Yadav J.S."/>
            <person name="Aerts A."/>
            <person name="Benoit I."/>
            <person name="Boyd A."/>
            <person name="Carlson A."/>
            <person name="Copeland A."/>
            <person name="Coutinho P.M."/>
            <person name="de Vries R.P."/>
            <person name="Ferreira P."/>
            <person name="Findley K."/>
            <person name="Foster B."/>
            <person name="Gaskell J."/>
            <person name="Glotzer D."/>
            <person name="Gorecki P."/>
            <person name="Heitman J."/>
            <person name="Hesse C."/>
            <person name="Hori C."/>
            <person name="Igarashi K."/>
            <person name="Jurgens J.A."/>
            <person name="Kallen N."/>
            <person name="Kersten P."/>
            <person name="Kohler A."/>
            <person name="Kuees U."/>
            <person name="Kumar T.K.A."/>
            <person name="Kuo A."/>
            <person name="LaButti K."/>
            <person name="Larrondo L.F."/>
            <person name="Lindquist E."/>
            <person name="Ling A."/>
            <person name="Lombard V."/>
            <person name="Lucas S."/>
            <person name="Lundell T."/>
            <person name="Martin R."/>
            <person name="McLaughlin D.J."/>
            <person name="Morgenstern I."/>
            <person name="Morin E."/>
            <person name="Murat C."/>
            <person name="Nagy L.G."/>
            <person name="Nolan M."/>
            <person name="Ohm R.A."/>
            <person name="Patyshakuliyeva A."/>
            <person name="Rokas A."/>
            <person name="Ruiz-Duenas F.J."/>
            <person name="Sabat G."/>
            <person name="Salamov A."/>
            <person name="Samejima M."/>
            <person name="Schmutz J."/>
            <person name="Slot J.C."/>
            <person name="St John F."/>
            <person name="Stenlid J."/>
            <person name="Sun H."/>
            <person name="Sun S."/>
            <person name="Syed K."/>
            <person name="Tsang A."/>
            <person name="Wiebenga A."/>
            <person name="Young D."/>
            <person name="Pisabarro A."/>
            <person name="Eastwood D.C."/>
            <person name="Martin F."/>
            <person name="Cullen D."/>
            <person name="Grigoriev I.V."/>
            <person name="Hibbett D.S."/>
        </authorList>
    </citation>
    <scope>NUCLEOTIDE SEQUENCE [LARGE SCALE GENOMIC DNA]</scope>
    <source>
        <strain evidence="3">FP-91666</strain>
    </source>
</reference>
<evidence type="ECO:0000313" key="2">
    <source>
        <dbReference type="EMBL" id="EIM79864.1"/>
    </source>
</evidence>